<evidence type="ECO:0000256" key="4">
    <source>
        <dbReference type="HAMAP-Rule" id="MF_01632"/>
    </source>
</evidence>
<comment type="subcellular location">
    <subcellularLocation>
        <location evidence="4">Cytoplasm</location>
    </subcellularLocation>
</comment>
<evidence type="ECO:0000313" key="6">
    <source>
        <dbReference type="Proteomes" id="UP000601768"/>
    </source>
</evidence>
<dbReference type="PANTHER" id="PTHR38683">
    <property type="entry name" value="CHORISMATE PYRUVATE-LYASE"/>
    <property type="match status" value="1"/>
</dbReference>
<gene>
    <name evidence="4" type="primary">ubiC</name>
    <name evidence="5" type="ORF">H8B19_08480</name>
</gene>
<dbReference type="InterPro" id="IPR007440">
    <property type="entry name" value="Chorismate--pyruvate_lyase"/>
</dbReference>
<sequence length="191" mass="21913">MTKLVSFPLDCSPQWLSAESLKIPDPLLKNWLLDTGSLTERLQAHTRHFRVELLGQQTLDIKQDEQTALQSKHKKAVVREVLLQGEQQNWVFAHSLMTPNINDDNCRSLTELGNQPLGKVIFNDNCFTRSPFELCRLNGGSRLHYLLGINESLELWGRRSLFSFEHYGILVAEIFLPSAPAYKNQMEYTRG</sequence>
<protein>
    <recommendedName>
        <fullName evidence="4">Probable chorismate pyruvate-lyase</fullName>
        <shortName evidence="4">CL</shortName>
        <shortName evidence="4">CPL</shortName>
        <ecNumber evidence="4">4.1.3.40</ecNumber>
    </recommendedName>
</protein>
<dbReference type="SUPFAM" id="SSF64288">
    <property type="entry name" value="Chorismate lyase-like"/>
    <property type="match status" value="1"/>
</dbReference>
<dbReference type="HAMAP" id="MF_01632">
    <property type="entry name" value="UbiC"/>
    <property type="match status" value="1"/>
</dbReference>
<keyword evidence="2 4" id="KW-0831">Ubiquinone biosynthesis</keyword>
<dbReference type="GO" id="GO:0008813">
    <property type="term" value="F:chorismate lyase activity"/>
    <property type="evidence" value="ECO:0007669"/>
    <property type="project" value="UniProtKB-UniRule"/>
</dbReference>
<dbReference type="PANTHER" id="PTHR38683:SF1">
    <property type="entry name" value="CHORISMATE PYRUVATE-LYASE"/>
    <property type="match status" value="1"/>
</dbReference>
<keyword evidence="1 4" id="KW-0963">Cytoplasm</keyword>
<comment type="similarity">
    <text evidence="4">Belongs to the UbiC family.</text>
</comment>
<evidence type="ECO:0000256" key="2">
    <source>
        <dbReference type="ARBA" id="ARBA00022688"/>
    </source>
</evidence>
<dbReference type="GO" id="GO:0042866">
    <property type="term" value="P:pyruvate biosynthetic process"/>
    <property type="evidence" value="ECO:0007669"/>
    <property type="project" value="UniProtKB-UniRule"/>
</dbReference>
<dbReference type="AlphaFoldDB" id="A0A8J6IUL1"/>
<feature type="binding site" evidence="4">
    <location>
        <position position="117"/>
    </location>
    <ligand>
        <name>substrate</name>
    </ligand>
</feature>
<dbReference type="EMBL" id="JACNEP010000005">
    <property type="protein sequence ID" value="MBC3765911.1"/>
    <property type="molecule type" value="Genomic_DNA"/>
</dbReference>
<keyword evidence="4" id="KW-0670">Pyruvate</keyword>
<comment type="function">
    <text evidence="4">Removes the pyruvyl group from chorismate, with concomitant aromatization of the ring, to provide 4-hydroxybenzoate (4HB) for the ubiquinone pathway.</text>
</comment>
<dbReference type="Proteomes" id="UP000601768">
    <property type="component" value="Unassembled WGS sequence"/>
</dbReference>
<dbReference type="Gene3D" id="3.40.1410.10">
    <property type="entry name" value="Chorismate lyase-like"/>
    <property type="match status" value="1"/>
</dbReference>
<evidence type="ECO:0000256" key="1">
    <source>
        <dbReference type="ARBA" id="ARBA00022490"/>
    </source>
</evidence>
<comment type="catalytic activity">
    <reaction evidence="4">
        <text>chorismate = 4-hydroxybenzoate + pyruvate</text>
        <dbReference type="Rhea" id="RHEA:16505"/>
        <dbReference type="ChEBI" id="CHEBI:15361"/>
        <dbReference type="ChEBI" id="CHEBI:17879"/>
        <dbReference type="ChEBI" id="CHEBI:29748"/>
        <dbReference type="EC" id="4.1.3.40"/>
    </reaction>
</comment>
<organism evidence="5 6">
    <name type="scientific">Neptunicella marina</name>
    <dbReference type="NCBI Taxonomy" id="2125989"/>
    <lineage>
        <taxon>Bacteria</taxon>
        <taxon>Pseudomonadati</taxon>
        <taxon>Pseudomonadota</taxon>
        <taxon>Gammaproteobacteria</taxon>
        <taxon>Alteromonadales</taxon>
        <taxon>Alteromonadaceae</taxon>
        <taxon>Neptunicella</taxon>
    </lineage>
</organism>
<dbReference type="RefSeq" id="WP_186506366.1">
    <property type="nucleotide sequence ID" value="NZ_JACNEP010000005.1"/>
</dbReference>
<keyword evidence="6" id="KW-1185">Reference proteome</keyword>
<reference evidence="5" key="1">
    <citation type="journal article" date="2018" name="Int. J. Syst. Evol. Microbiol.">
        <title>Neptunicella marina gen. nov., sp. nov., isolated from surface seawater.</title>
        <authorList>
            <person name="Liu X."/>
            <person name="Lai Q."/>
            <person name="Du Y."/>
            <person name="Zhang X."/>
            <person name="Liu Z."/>
            <person name="Sun F."/>
            <person name="Shao Z."/>
        </authorList>
    </citation>
    <scope>NUCLEOTIDE SEQUENCE</scope>
    <source>
        <strain evidence="5">S27-2</strain>
    </source>
</reference>
<feature type="binding site" evidence="4">
    <location>
        <position position="79"/>
    </location>
    <ligand>
        <name>substrate</name>
    </ligand>
</feature>
<comment type="caution">
    <text evidence="4">Lacks conserved residue(s) required for the propagation of feature annotation.</text>
</comment>
<comment type="pathway">
    <text evidence="4">Cofactor biosynthesis; ubiquinone biosynthesis.</text>
</comment>
<accession>A0A8J6IUL1</accession>
<feature type="binding site" evidence="4">
    <location>
        <position position="173"/>
    </location>
    <ligand>
        <name>substrate</name>
    </ligand>
</feature>
<dbReference type="EC" id="4.1.3.40" evidence="4"/>
<comment type="caution">
    <text evidence="5">The sequence shown here is derived from an EMBL/GenBank/DDBJ whole genome shotgun (WGS) entry which is preliminary data.</text>
</comment>
<dbReference type="GO" id="GO:0005829">
    <property type="term" value="C:cytosol"/>
    <property type="evidence" value="ECO:0007669"/>
    <property type="project" value="TreeGrafter"/>
</dbReference>
<reference evidence="5" key="2">
    <citation type="submission" date="2020-08" db="EMBL/GenBank/DDBJ databases">
        <authorList>
            <person name="Lai Q."/>
        </authorList>
    </citation>
    <scope>NUCLEOTIDE SEQUENCE</scope>
    <source>
        <strain evidence="5">S27-2</strain>
    </source>
</reference>
<dbReference type="UniPathway" id="UPA00232"/>
<keyword evidence="3 4" id="KW-0456">Lyase</keyword>
<evidence type="ECO:0000256" key="3">
    <source>
        <dbReference type="ARBA" id="ARBA00023239"/>
    </source>
</evidence>
<name>A0A8J6IUL1_9ALTE</name>
<dbReference type="InterPro" id="IPR028978">
    <property type="entry name" value="Chorismate_lyase_/UTRA_dom_sf"/>
</dbReference>
<dbReference type="GO" id="GO:0006744">
    <property type="term" value="P:ubiquinone biosynthetic process"/>
    <property type="evidence" value="ECO:0007669"/>
    <property type="project" value="UniProtKB-UniRule"/>
</dbReference>
<evidence type="ECO:0000313" key="5">
    <source>
        <dbReference type="EMBL" id="MBC3765911.1"/>
    </source>
</evidence>
<dbReference type="Pfam" id="PF04345">
    <property type="entry name" value="Chor_lyase"/>
    <property type="match status" value="1"/>
</dbReference>
<proteinExistence type="inferred from homology"/>